<keyword evidence="1" id="KW-0732">Signal</keyword>
<reference evidence="3" key="1">
    <citation type="submission" date="2022-10" db="EMBL/GenBank/DDBJ databases">
        <title>Human gut microbiome strain richness.</title>
        <authorList>
            <person name="Chen-Liaw A."/>
        </authorList>
    </citation>
    <scope>NUCLEOTIDE SEQUENCE</scope>
    <source>
        <strain evidence="3">F7_m1001271B151109d0_201107</strain>
    </source>
</reference>
<dbReference type="PROSITE" id="PS51257">
    <property type="entry name" value="PROKAR_LIPOPROTEIN"/>
    <property type="match status" value="1"/>
</dbReference>
<dbReference type="InterPro" id="IPR024311">
    <property type="entry name" value="Lipocalin-like"/>
</dbReference>
<gene>
    <name evidence="3" type="ORF">PO240_00765</name>
</gene>
<dbReference type="EMBL" id="JAQNWR010000001">
    <property type="protein sequence ID" value="MDC2406399.1"/>
    <property type="molecule type" value="Genomic_DNA"/>
</dbReference>
<accession>A0AAP3SJW7</accession>
<evidence type="ECO:0000259" key="2">
    <source>
        <dbReference type="Pfam" id="PF13648"/>
    </source>
</evidence>
<organism evidence="3 4">
    <name type="scientific">Bacteroides ovatus</name>
    <dbReference type="NCBI Taxonomy" id="28116"/>
    <lineage>
        <taxon>Bacteria</taxon>
        <taxon>Pseudomonadati</taxon>
        <taxon>Bacteroidota</taxon>
        <taxon>Bacteroidia</taxon>
        <taxon>Bacteroidales</taxon>
        <taxon>Bacteroidaceae</taxon>
        <taxon>Bacteroides</taxon>
    </lineage>
</organism>
<proteinExistence type="predicted"/>
<dbReference type="Pfam" id="PF13648">
    <property type="entry name" value="Lipocalin_4"/>
    <property type="match status" value="1"/>
</dbReference>
<dbReference type="RefSeq" id="WP_004320833.1">
    <property type="nucleotide sequence ID" value="NZ_BAABYJ010000001.1"/>
</dbReference>
<feature type="chain" id="PRO_5042822281" evidence="1">
    <location>
        <begin position="23"/>
        <end position="134"/>
    </location>
</feature>
<dbReference type="AlphaFoldDB" id="A0AAP3SJW7"/>
<feature type="domain" description="Lipocalin-like" evidence="2">
    <location>
        <begin position="35"/>
        <end position="110"/>
    </location>
</feature>
<evidence type="ECO:0000256" key="1">
    <source>
        <dbReference type="SAM" id="SignalP"/>
    </source>
</evidence>
<evidence type="ECO:0000313" key="3">
    <source>
        <dbReference type="EMBL" id="MDC2406399.1"/>
    </source>
</evidence>
<protein>
    <submittedName>
        <fullName evidence="3">Lipocalin family protein</fullName>
    </submittedName>
</protein>
<name>A0AAP3SJW7_BACOV</name>
<dbReference type="Proteomes" id="UP001214017">
    <property type="component" value="Unassembled WGS sequence"/>
</dbReference>
<sequence>MKKFLCMTLLLTAMFLTFSACSSDDDEKNSLSGTEWVTKYADDYLIIKFTSDSKVEGYFADSNFVMDGRLSSGTYTIDGNQVTFNNFIIKYMGSFEYRYTNATISGSAMTVTYYMKHTTSSNWGTAETDNFSKR</sequence>
<comment type="caution">
    <text evidence="3">The sequence shown here is derived from an EMBL/GenBank/DDBJ whole genome shotgun (WGS) entry which is preliminary data.</text>
</comment>
<evidence type="ECO:0000313" key="4">
    <source>
        <dbReference type="Proteomes" id="UP001214017"/>
    </source>
</evidence>
<feature type="signal peptide" evidence="1">
    <location>
        <begin position="1"/>
        <end position="22"/>
    </location>
</feature>